<evidence type="ECO:0008006" key="4">
    <source>
        <dbReference type="Google" id="ProtNLM"/>
    </source>
</evidence>
<proteinExistence type="predicted"/>
<dbReference type="PANTHER" id="PTHR38488:SF1">
    <property type="entry name" value="OXIDOREDUCTASE 9.5 KDA SUBUNIT, PUTATIVE (AFU_ORTHOLOGUE AFUA_5G08980)-RELATED"/>
    <property type="match status" value="1"/>
</dbReference>
<evidence type="ECO:0000313" key="2">
    <source>
        <dbReference type="EMBL" id="PMD14188.1"/>
    </source>
</evidence>
<dbReference type="Proteomes" id="UP000235672">
    <property type="component" value="Unassembled WGS sequence"/>
</dbReference>
<dbReference type="InterPro" id="IPR039961">
    <property type="entry name" value="Nuo9.5"/>
</dbReference>
<keyword evidence="1" id="KW-0812">Transmembrane</keyword>
<dbReference type="EMBL" id="KZ613524">
    <property type="protein sequence ID" value="PMD14188.1"/>
    <property type="molecule type" value="Genomic_DNA"/>
</dbReference>
<dbReference type="OrthoDB" id="2093409at2759"/>
<organism evidence="2 3">
    <name type="scientific">Hyaloscypha hepaticicola</name>
    <dbReference type="NCBI Taxonomy" id="2082293"/>
    <lineage>
        <taxon>Eukaryota</taxon>
        <taxon>Fungi</taxon>
        <taxon>Dikarya</taxon>
        <taxon>Ascomycota</taxon>
        <taxon>Pezizomycotina</taxon>
        <taxon>Leotiomycetes</taxon>
        <taxon>Helotiales</taxon>
        <taxon>Hyaloscyphaceae</taxon>
        <taxon>Hyaloscypha</taxon>
    </lineage>
</organism>
<accession>A0A2J6PJH8</accession>
<dbReference type="PANTHER" id="PTHR38488">
    <property type="entry name" value="OXIDOREDUCTASE 9.5 KDA SUBUNIT, PUTATIVE (AFU_ORTHOLOGUE AFUA_5G08980)-RELATED"/>
    <property type="match status" value="1"/>
</dbReference>
<name>A0A2J6PJH8_9HELO</name>
<evidence type="ECO:0000256" key="1">
    <source>
        <dbReference type="SAM" id="Phobius"/>
    </source>
</evidence>
<keyword evidence="1" id="KW-1133">Transmembrane helix</keyword>
<reference evidence="2 3" key="1">
    <citation type="submission" date="2016-05" db="EMBL/GenBank/DDBJ databases">
        <title>A degradative enzymes factory behind the ericoid mycorrhizal symbiosis.</title>
        <authorList>
            <consortium name="DOE Joint Genome Institute"/>
            <person name="Martino E."/>
            <person name="Morin E."/>
            <person name="Grelet G."/>
            <person name="Kuo A."/>
            <person name="Kohler A."/>
            <person name="Daghino S."/>
            <person name="Barry K."/>
            <person name="Choi C."/>
            <person name="Cichocki N."/>
            <person name="Clum A."/>
            <person name="Copeland A."/>
            <person name="Hainaut M."/>
            <person name="Haridas S."/>
            <person name="Labutti K."/>
            <person name="Lindquist E."/>
            <person name="Lipzen A."/>
            <person name="Khouja H.-R."/>
            <person name="Murat C."/>
            <person name="Ohm R."/>
            <person name="Olson A."/>
            <person name="Spatafora J."/>
            <person name="Veneault-Fourrey C."/>
            <person name="Henrissat B."/>
            <person name="Grigoriev I."/>
            <person name="Martin F."/>
            <person name="Perotto S."/>
        </authorList>
    </citation>
    <scope>NUCLEOTIDE SEQUENCE [LARGE SCALE GENOMIC DNA]</scope>
    <source>
        <strain evidence="2 3">UAMH 7357</strain>
    </source>
</reference>
<dbReference type="AlphaFoldDB" id="A0A2J6PJH8"/>
<dbReference type="STRING" id="1745343.A0A2J6PJH8"/>
<keyword evidence="3" id="KW-1185">Reference proteome</keyword>
<protein>
    <recommendedName>
        <fullName evidence="4">NADH-ubiquinone oxidoreductase 9.5 kDa subunit</fullName>
    </recommendedName>
</protein>
<feature type="transmembrane region" description="Helical" evidence="1">
    <location>
        <begin position="24"/>
        <end position="45"/>
    </location>
</feature>
<keyword evidence="1" id="KW-0472">Membrane</keyword>
<dbReference type="CDD" id="cd22903">
    <property type="entry name" value="NI9M"/>
    <property type="match status" value="1"/>
</dbReference>
<sequence length="77" mass="8812">MSAYPRFFSQPFRYLRWAAIEKPAIFYSIVIGSLGPVTIFVVPPIRTMLGDPKRPEIPLTYPIPTTPRKPLDGYDDE</sequence>
<evidence type="ECO:0000313" key="3">
    <source>
        <dbReference type="Proteomes" id="UP000235672"/>
    </source>
</evidence>
<gene>
    <name evidence="2" type="ORF">NA56DRAFT_636547</name>
</gene>